<dbReference type="InterPro" id="IPR007627">
    <property type="entry name" value="RNA_pol_sigma70_r2"/>
</dbReference>
<dbReference type="PANTHER" id="PTHR43133:SF8">
    <property type="entry name" value="RNA POLYMERASE SIGMA FACTOR HI_1459-RELATED"/>
    <property type="match status" value="1"/>
</dbReference>
<reference evidence="8 9" key="1">
    <citation type="submission" date="2022-11" db="EMBL/GenBank/DDBJ databases">
        <title>Minimal conservation of predation-associated metabolite biosynthetic gene clusters underscores biosynthetic potential of Myxococcota including descriptions for ten novel species: Archangium lansinium sp. nov., Myxococcus landrumus sp. nov., Nannocystis bai.</title>
        <authorList>
            <person name="Ahearne A."/>
            <person name="Stevens C."/>
            <person name="Dowd S."/>
        </authorList>
    </citation>
    <scope>NUCLEOTIDE SEQUENCE [LARGE SCALE GENOMIC DNA]</scope>
    <source>
        <strain evidence="8 9">NCELM</strain>
    </source>
</reference>
<dbReference type="Gene3D" id="1.10.10.10">
    <property type="entry name" value="Winged helix-like DNA-binding domain superfamily/Winged helix DNA-binding domain"/>
    <property type="match status" value="1"/>
</dbReference>
<feature type="domain" description="RNA polymerase sigma factor 70 region 4 type 2" evidence="7">
    <location>
        <begin position="129"/>
        <end position="181"/>
    </location>
</feature>
<evidence type="ECO:0000313" key="8">
    <source>
        <dbReference type="EMBL" id="MDC0673555.1"/>
    </source>
</evidence>
<dbReference type="InterPro" id="IPR013249">
    <property type="entry name" value="RNA_pol_sigma70_r4_t2"/>
</dbReference>
<keyword evidence="9" id="KW-1185">Reference proteome</keyword>
<dbReference type="Pfam" id="PF08281">
    <property type="entry name" value="Sigma70_r4_2"/>
    <property type="match status" value="1"/>
</dbReference>
<dbReference type="EMBL" id="JAQNDN010000022">
    <property type="protein sequence ID" value="MDC0673555.1"/>
    <property type="molecule type" value="Genomic_DNA"/>
</dbReference>
<keyword evidence="5" id="KW-0804">Transcription</keyword>
<dbReference type="Pfam" id="PF04542">
    <property type="entry name" value="Sigma70_r2"/>
    <property type="match status" value="1"/>
</dbReference>
<evidence type="ECO:0000256" key="3">
    <source>
        <dbReference type="ARBA" id="ARBA00023082"/>
    </source>
</evidence>
<name>A0ABT5BIY6_9BACT</name>
<comment type="caution">
    <text evidence="8">The sequence shown here is derived from an EMBL/GenBank/DDBJ whole genome shotgun (WGS) entry which is preliminary data.</text>
</comment>
<dbReference type="InterPro" id="IPR013324">
    <property type="entry name" value="RNA_pol_sigma_r3/r4-like"/>
</dbReference>
<evidence type="ECO:0000256" key="2">
    <source>
        <dbReference type="ARBA" id="ARBA00023015"/>
    </source>
</evidence>
<organism evidence="8 9">
    <name type="scientific">Nannocystis radixulma</name>
    <dbReference type="NCBI Taxonomy" id="2995305"/>
    <lineage>
        <taxon>Bacteria</taxon>
        <taxon>Pseudomonadati</taxon>
        <taxon>Myxococcota</taxon>
        <taxon>Polyangia</taxon>
        <taxon>Nannocystales</taxon>
        <taxon>Nannocystaceae</taxon>
        <taxon>Nannocystis</taxon>
    </lineage>
</organism>
<dbReference type="RefSeq" id="WP_272006802.1">
    <property type="nucleotide sequence ID" value="NZ_JAQNDN010000022.1"/>
</dbReference>
<accession>A0ABT5BIY6</accession>
<evidence type="ECO:0000256" key="1">
    <source>
        <dbReference type="ARBA" id="ARBA00010641"/>
    </source>
</evidence>
<dbReference type="Gene3D" id="1.10.1740.10">
    <property type="match status" value="1"/>
</dbReference>
<evidence type="ECO:0000259" key="6">
    <source>
        <dbReference type="Pfam" id="PF04542"/>
    </source>
</evidence>
<dbReference type="NCBIfam" id="TIGR02937">
    <property type="entry name" value="sigma70-ECF"/>
    <property type="match status" value="1"/>
</dbReference>
<keyword evidence="3" id="KW-0731">Sigma factor</keyword>
<evidence type="ECO:0000256" key="4">
    <source>
        <dbReference type="ARBA" id="ARBA00023125"/>
    </source>
</evidence>
<protein>
    <submittedName>
        <fullName evidence="8">Sigma-70 family RNA polymerase sigma factor</fullName>
    </submittedName>
</protein>
<dbReference type="Proteomes" id="UP001217838">
    <property type="component" value="Unassembled WGS sequence"/>
</dbReference>
<proteinExistence type="inferred from homology"/>
<evidence type="ECO:0000313" key="9">
    <source>
        <dbReference type="Proteomes" id="UP001217838"/>
    </source>
</evidence>
<keyword evidence="2" id="KW-0805">Transcription regulation</keyword>
<dbReference type="SUPFAM" id="SSF88659">
    <property type="entry name" value="Sigma3 and sigma4 domains of RNA polymerase sigma factors"/>
    <property type="match status" value="1"/>
</dbReference>
<feature type="domain" description="RNA polymerase sigma-70 region 2" evidence="6">
    <location>
        <begin position="45"/>
        <end position="109"/>
    </location>
</feature>
<dbReference type="InterPro" id="IPR039425">
    <property type="entry name" value="RNA_pol_sigma-70-like"/>
</dbReference>
<evidence type="ECO:0000259" key="7">
    <source>
        <dbReference type="Pfam" id="PF08281"/>
    </source>
</evidence>
<dbReference type="CDD" id="cd06171">
    <property type="entry name" value="Sigma70_r4"/>
    <property type="match status" value="1"/>
</dbReference>
<sequence>MTIPAPPLAVLGRVDDAALADEQSAVRVLVVAARGGDAAAFGRLHRLHGRMVHAIVLRCVPHEEAADLVQDVFLSAWKMLPGLGDPDAFGAWLARIARNRAIDFLRARRPHAELPTDLPLPERPVTEAREVLAALCALPEAYAETLIMRLVEGMTGPEIAARTGMTPGSVRVNLHRGMALLRRRLSGEHER</sequence>
<dbReference type="InterPro" id="IPR014284">
    <property type="entry name" value="RNA_pol_sigma-70_dom"/>
</dbReference>
<evidence type="ECO:0000256" key="5">
    <source>
        <dbReference type="ARBA" id="ARBA00023163"/>
    </source>
</evidence>
<dbReference type="InterPro" id="IPR013325">
    <property type="entry name" value="RNA_pol_sigma_r2"/>
</dbReference>
<dbReference type="PANTHER" id="PTHR43133">
    <property type="entry name" value="RNA POLYMERASE ECF-TYPE SIGMA FACTO"/>
    <property type="match status" value="1"/>
</dbReference>
<dbReference type="InterPro" id="IPR036388">
    <property type="entry name" value="WH-like_DNA-bd_sf"/>
</dbReference>
<gene>
    <name evidence="8" type="ORF">POL58_37770</name>
</gene>
<dbReference type="SUPFAM" id="SSF88946">
    <property type="entry name" value="Sigma2 domain of RNA polymerase sigma factors"/>
    <property type="match status" value="1"/>
</dbReference>
<keyword evidence="4" id="KW-0238">DNA-binding</keyword>
<comment type="similarity">
    <text evidence="1">Belongs to the sigma-70 factor family. ECF subfamily.</text>
</comment>